<evidence type="ECO:0000259" key="8">
    <source>
        <dbReference type="Pfam" id="PF00441"/>
    </source>
</evidence>
<keyword evidence="6 7" id="KW-0560">Oxidoreductase</keyword>
<evidence type="ECO:0000313" key="12">
    <source>
        <dbReference type="EMBL" id="PVZ96043.1"/>
    </source>
</evidence>
<feature type="domain" description="ACAD9/ACADV-like C-terminal" evidence="11">
    <location>
        <begin position="493"/>
        <end position="595"/>
    </location>
</feature>
<evidence type="ECO:0000259" key="11">
    <source>
        <dbReference type="Pfam" id="PF21343"/>
    </source>
</evidence>
<evidence type="ECO:0000256" key="3">
    <source>
        <dbReference type="ARBA" id="ARBA00022630"/>
    </source>
</evidence>
<dbReference type="FunFam" id="1.20.140.10:FF:000008">
    <property type="entry name" value="acyl-CoA dehydrogenase family member 9, mitochondrial"/>
    <property type="match status" value="1"/>
</dbReference>
<dbReference type="GO" id="GO:0003995">
    <property type="term" value="F:acyl-CoA dehydrogenase activity"/>
    <property type="evidence" value="ECO:0007669"/>
    <property type="project" value="TreeGrafter"/>
</dbReference>
<dbReference type="SUPFAM" id="SSF47203">
    <property type="entry name" value="Acyl-CoA dehydrogenase C-terminal domain-like"/>
    <property type="match status" value="1"/>
</dbReference>
<keyword evidence="4 7" id="KW-0274">FAD</keyword>
<dbReference type="OrthoDB" id="2769798at2"/>
<proteinExistence type="inferred from homology"/>
<organism evidence="12 13">
    <name type="scientific">Amnibacterium flavum</name>
    <dbReference type="NCBI Taxonomy" id="2173173"/>
    <lineage>
        <taxon>Bacteria</taxon>
        <taxon>Bacillati</taxon>
        <taxon>Actinomycetota</taxon>
        <taxon>Actinomycetes</taxon>
        <taxon>Micrococcales</taxon>
        <taxon>Microbacteriaceae</taxon>
        <taxon>Amnibacterium</taxon>
    </lineage>
</organism>
<dbReference type="Pfam" id="PF00441">
    <property type="entry name" value="Acyl-CoA_dh_1"/>
    <property type="match status" value="1"/>
</dbReference>
<dbReference type="InterPro" id="IPR009075">
    <property type="entry name" value="AcylCo_DH/oxidase_C"/>
</dbReference>
<evidence type="ECO:0000256" key="1">
    <source>
        <dbReference type="ARBA" id="ARBA00001974"/>
    </source>
</evidence>
<dbReference type="PANTHER" id="PTHR43884:SF9">
    <property type="entry name" value="COMPLEX I ASSEMBLY FACTOR ACAD9, MITOCHONDRIAL"/>
    <property type="match status" value="1"/>
</dbReference>
<feature type="domain" description="Acyl-CoA dehydrogenase/oxidase N-terminal" evidence="10">
    <location>
        <begin position="85"/>
        <end position="188"/>
    </location>
</feature>
<dbReference type="Pfam" id="PF21343">
    <property type="entry name" value="ACAD9-ACADV_C"/>
    <property type="match status" value="1"/>
</dbReference>
<comment type="similarity">
    <text evidence="2 7">Belongs to the acyl-CoA dehydrogenase family.</text>
</comment>
<dbReference type="InterPro" id="IPR006091">
    <property type="entry name" value="Acyl-CoA_Oxase/DH_mid-dom"/>
</dbReference>
<keyword evidence="13" id="KW-1185">Reference proteome</keyword>
<gene>
    <name evidence="12" type="ORF">DDQ50_06270</name>
</gene>
<dbReference type="InterPro" id="IPR037069">
    <property type="entry name" value="AcylCoA_DH/ox_N_sf"/>
</dbReference>
<accession>A0A2V1HTZ4</accession>
<evidence type="ECO:0000259" key="9">
    <source>
        <dbReference type="Pfam" id="PF02770"/>
    </source>
</evidence>
<evidence type="ECO:0008006" key="14">
    <source>
        <dbReference type="Google" id="ProtNLM"/>
    </source>
</evidence>
<dbReference type="SUPFAM" id="SSF56645">
    <property type="entry name" value="Acyl-CoA dehydrogenase NM domain-like"/>
    <property type="match status" value="1"/>
</dbReference>
<comment type="caution">
    <text evidence="12">The sequence shown here is derived from an EMBL/GenBank/DDBJ whole genome shotgun (WGS) entry which is preliminary data.</text>
</comment>
<dbReference type="InterPro" id="IPR009100">
    <property type="entry name" value="AcylCoA_DH/oxidase_NM_dom_sf"/>
</dbReference>
<evidence type="ECO:0000313" key="13">
    <source>
        <dbReference type="Proteomes" id="UP000244893"/>
    </source>
</evidence>
<keyword evidence="3 7" id="KW-0285">Flavoprotein</keyword>
<evidence type="ECO:0000259" key="10">
    <source>
        <dbReference type="Pfam" id="PF02771"/>
    </source>
</evidence>
<reference evidence="12 13" key="1">
    <citation type="submission" date="2018-05" db="EMBL/GenBank/DDBJ databases">
        <title>Amnibacterium sp. M8JJ-5, whole genome shotgun sequence.</title>
        <authorList>
            <person name="Tuo L."/>
        </authorList>
    </citation>
    <scope>NUCLEOTIDE SEQUENCE [LARGE SCALE GENOMIC DNA]</scope>
    <source>
        <strain evidence="12 13">M8JJ-5</strain>
    </source>
</reference>
<evidence type="ECO:0000256" key="4">
    <source>
        <dbReference type="ARBA" id="ARBA00022827"/>
    </source>
</evidence>
<sequence length="612" mass="67494">MMRIGIETIDGSDSGRDPCRRQDCWGHTSDWRHRVRTLQNSGMAAVDRAQKPSFTKSLFLGQVASELVMPYPLQRGEDKANTDRLAGLARDYLTTTYDPVKAEADRWVGDDTIRDLGELGLLGLFVDKKYGGQGLSQSGYCRIMEEFGRADGTLSVVMGVHQSIGTKPLFLYGTDEQKERWLPDLAAGRKLAAFVLTEPNVGSDAYNLETWAERQSDGSWILNGQKRWIGNGDRDVLTVFARSDLGHVAFIVEGGSEGLETGPRFDTVGLRANRLQRIRFNNVRVPAENLLGEPGDGFRIAMNTLNNGRMSMGTSIAGGMKTFLRQSIEHTSTRRQFDRELIDFEMVEDKIAWMQTQIYGIESMSYLTTGLVDGGQADFALESAMTKVLASDTGWYALNRAFQLHGGTAFMSEHPLSRALRDFRIFPIFEGANDVMRAFTALNGIKALSEHLPDVKSISIGDPAKAIGVLAPYVRERVGMRLRPDRLEGAHASLSKQVGQIAEQTARLRSSAEAALRKYGSKVQEKQLVQKRLADAAAGIYSQVAAVSRISAVIDRDGAIASEPERALAINFCNSQARVVGRAFRSLEINDDKHTHQIGRAARSAGGYTFDL</sequence>
<dbReference type="FunFam" id="1.10.540.10:FF:000001">
    <property type="entry name" value="Very long-chain-specific acyl-CoA dehydrogenase, mitochondrial"/>
    <property type="match status" value="1"/>
</dbReference>
<evidence type="ECO:0000256" key="2">
    <source>
        <dbReference type="ARBA" id="ARBA00009347"/>
    </source>
</evidence>
<evidence type="ECO:0000256" key="7">
    <source>
        <dbReference type="RuleBase" id="RU362125"/>
    </source>
</evidence>
<dbReference type="Pfam" id="PF02770">
    <property type="entry name" value="Acyl-CoA_dh_M"/>
    <property type="match status" value="1"/>
</dbReference>
<dbReference type="PANTHER" id="PTHR43884">
    <property type="entry name" value="ACYL-COA DEHYDROGENASE"/>
    <property type="match status" value="1"/>
</dbReference>
<dbReference type="EMBL" id="QEOP01000001">
    <property type="protein sequence ID" value="PVZ96043.1"/>
    <property type="molecule type" value="Genomic_DNA"/>
</dbReference>
<dbReference type="InterPro" id="IPR046373">
    <property type="entry name" value="Acyl-CoA_Oxase/DH_mid-dom_sf"/>
</dbReference>
<dbReference type="Gene3D" id="2.40.110.10">
    <property type="entry name" value="Butyryl-CoA Dehydrogenase, subunit A, domain 2"/>
    <property type="match status" value="1"/>
</dbReference>
<dbReference type="Gene3D" id="1.10.540.10">
    <property type="entry name" value="Acyl-CoA dehydrogenase/oxidase, N-terminal domain"/>
    <property type="match status" value="1"/>
</dbReference>
<comment type="cofactor">
    <cofactor evidence="1 7">
        <name>FAD</name>
        <dbReference type="ChEBI" id="CHEBI:57692"/>
    </cofactor>
</comment>
<dbReference type="GO" id="GO:0006631">
    <property type="term" value="P:fatty acid metabolic process"/>
    <property type="evidence" value="ECO:0007669"/>
    <property type="project" value="UniProtKB-ARBA"/>
</dbReference>
<dbReference type="AlphaFoldDB" id="A0A2V1HTZ4"/>
<dbReference type="Gene3D" id="1.20.140.10">
    <property type="entry name" value="Butyryl-CoA Dehydrogenase, subunit A, domain 3"/>
    <property type="match status" value="2"/>
</dbReference>
<evidence type="ECO:0000256" key="5">
    <source>
        <dbReference type="ARBA" id="ARBA00022946"/>
    </source>
</evidence>
<dbReference type="InterPro" id="IPR049448">
    <property type="entry name" value="ACAD9/ACADV-like_C"/>
</dbReference>
<dbReference type="Pfam" id="PF02771">
    <property type="entry name" value="Acyl-CoA_dh_N"/>
    <property type="match status" value="1"/>
</dbReference>
<feature type="domain" description="Acyl-CoA dehydrogenase/oxidase C-terminal" evidence="8">
    <location>
        <begin position="295"/>
        <end position="439"/>
    </location>
</feature>
<feature type="domain" description="Acyl-CoA oxidase/dehydrogenase middle" evidence="9">
    <location>
        <begin position="193"/>
        <end position="283"/>
    </location>
</feature>
<evidence type="ECO:0000256" key="6">
    <source>
        <dbReference type="ARBA" id="ARBA00023002"/>
    </source>
</evidence>
<keyword evidence="5" id="KW-0809">Transit peptide</keyword>
<protein>
    <recommendedName>
        <fullName evidence="14">Acyl-CoA dehydrogenase</fullName>
    </recommendedName>
</protein>
<dbReference type="InterPro" id="IPR036250">
    <property type="entry name" value="AcylCo_DH-like_C"/>
</dbReference>
<dbReference type="Proteomes" id="UP000244893">
    <property type="component" value="Unassembled WGS sequence"/>
</dbReference>
<name>A0A2V1HTZ4_9MICO</name>
<dbReference type="GO" id="GO:0050660">
    <property type="term" value="F:flavin adenine dinucleotide binding"/>
    <property type="evidence" value="ECO:0007669"/>
    <property type="project" value="InterPro"/>
</dbReference>
<dbReference type="InterPro" id="IPR013786">
    <property type="entry name" value="AcylCoA_DH/ox_N"/>
</dbReference>